<dbReference type="EMBL" id="JBBNAF010000002">
    <property type="protein sequence ID" value="KAK9163196.1"/>
    <property type="molecule type" value="Genomic_DNA"/>
</dbReference>
<organism evidence="1 2">
    <name type="scientific">Stephania yunnanensis</name>
    <dbReference type="NCBI Taxonomy" id="152371"/>
    <lineage>
        <taxon>Eukaryota</taxon>
        <taxon>Viridiplantae</taxon>
        <taxon>Streptophyta</taxon>
        <taxon>Embryophyta</taxon>
        <taxon>Tracheophyta</taxon>
        <taxon>Spermatophyta</taxon>
        <taxon>Magnoliopsida</taxon>
        <taxon>Ranunculales</taxon>
        <taxon>Menispermaceae</taxon>
        <taxon>Menispermoideae</taxon>
        <taxon>Cissampelideae</taxon>
        <taxon>Stephania</taxon>
    </lineage>
</organism>
<dbReference type="AlphaFoldDB" id="A0AAP0Q4K5"/>
<gene>
    <name evidence="1" type="ORF">Syun_004098</name>
</gene>
<name>A0AAP0Q4K5_9MAGN</name>
<reference evidence="1 2" key="1">
    <citation type="submission" date="2024-01" db="EMBL/GenBank/DDBJ databases">
        <title>Genome assemblies of Stephania.</title>
        <authorList>
            <person name="Yang L."/>
        </authorList>
    </citation>
    <scope>NUCLEOTIDE SEQUENCE [LARGE SCALE GENOMIC DNA]</scope>
    <source>
        <strain evidence="1">YNDBR</strain>
        <tissue evidence="1">Leaf</tissue>
    </source>
</reference>
<evidence type="ECO:0000313" key="2">
    <source>
        <dbReference type="Proteomes" id="UP001420932"/>
    </source>
</evidence>
<comment type="caution">
    <text evidence="1">The sequence shown here is derived from an EMBL/GenBank/DDBJ whole genome shotgun (WGS) entry which is preliminary data.</text>
</comment>
<dbReference type="Proteomes" id="UP001420932">
    <property type="component" value="Unassembled WGS sequence"/>
</dbReference>
<protein>
    <submittedName>
        <fullName evidence="1">Uncharacterized protein</fullName>
    </submittedName>
</protein>
<keyword evidence="2" id="KW-1185">Reference proteome</keyword>
<sequence>MSFDTSTYRPNLHACKQFFILEPNFGTFEQFKTKVLPPIQISKTPHTFTQT</sequence>
<accession>A0AAP0Q4K5</accession>
<proteinExistence type="predicted"/>
<evidence type="ECO:0000313" key="1">
    <source>
        <dbReference type="EMBL" id="KAK9163196.1"/>
    </source>
</evidence>